<dbReference type="GO" id="GO:0016342">
    <property type="term" value="C:catenin complex"/>
    <property type="evidence" value="ECO:0007669"/>
    <property type="project" value="TreeGrafter"/>
</dbReference>
<dbReference type="GO" id="GO:0045296">
    <property type="term" value="F:cadherin binding"/>
    <property type="evidence" value="ECO:0007669"/>
    <property type="project" value="TreeGrafter"/>
</dbReference>
<evidence type="ECO:0000256" key="3">
    <source>
        <dbReference type="ARBA" id="ARBA00022837"/>
    </source>
</evidence>
<feature type="region of interest" description="Disordered" evidence="6">
    <location>
        <begin position="711"/>
        <end position="769"/>
    </location>
</feature>
<dbReference type="CDD" id="cd11304">
    <property type="entry name" value="Cadherin_repeat"/>
    <property type="match status" value="2"/>
</dbReference>
<evidence type="ECO:0000256" key="6">
    <source>
        <dbReference type="SAM" id="MobiDB-lite"/>
    </source>
</evidence>
<evidence type="ECO:0000313" key="10">
    <source>
        <dbReference type="Proteomes" id="UP001221898"/>
    </source>
</evidence>
<dbReference type="SMART" id="SM00112">
    <property type="entry name" value="CA"/>
    <property type="match status" value="3"/>
</dbReference>
<organism evidence="9 10">
    <name type="scientific">Aldrovandia affinis</name>
    <dbReference type="NCBI Taxonomy" id="143900"/>
    <lineage>
        <taxon>Eukaryota</taxon>
        <taxon>Metazoa</taxon>
        <taxon>Chordata</taxon>
        <taxon>Craniata</taxon>
        <taxon>Vertebrata</taxon>
        <taxon>Euteleostomi</taxon>
        <taxon>Actinopterygii</taxon>
        <taxon>Neopterygii</taxon>
        <taxon>Teleostei</taxon>
        <taxon>Notacanthiformes</taxon>
        <taxon>Halosauridae</taxon>
        <taxon>Aldrovandia</taxon>
    </lineage>
</organism>
<dbReference type="SUPFAM" id="SSF49313">
    <property type="entry name" value="Cadherin-like"/>
    <property type="match status" value="2"/>
</dbReference>
<dbReference type="EMBL" id="JAINUG010000004">
    <property type="protein sequence ID" value="KAJ8417094.1"/>
    <property type="molecule type" value="Genomic_DNA"/>
</dbReference>
<feature type="domain" description="Cadherin" evidence="8">
    <location>
        <begin position="365"/>
        <end position="446"/>
    </location>
</feature>
<keyword evidence="2" id="KW-0677">Repeat</keyword>
<evidence type="ECO:0000256" key="4">
    <source>
        <dbReference type="ARBA" id="ARBA00023136"/>
    </source>
</evidence>
<comment type="subcellular location">
    <subcellularLocation>
        <location evidence="1">Membrane</location>
    </subcellularLocation>
</comment>
<comment type="caution">
    <text evidence="9">The sequence shown here is derived from an EMBL/GenBank/DDBJ whole genome shotgun (WGS) entry which is preliminary data.</text>
</comment>
<evidence type="ECO:0000256" key="1">
    <source>
        <dbReference type="ARBA" id="ARBA00004370"/>
    </source>
</evidence>
<dbReference type="PROSITE" id="PS50268">
    <property type="entry name" value="CADHERIN_2"/>
    <property type="match status" value="3"/>
</dbReference>
<evidence type="ECO:0000259" key="8">
    <source>
        <dbReference type="PROSITE" id="PS50268"/>
    </source>
</evidence>
<feature type="domain" description="Cadherin" evidence="8">
    <location>
        <begin position="463"/>
        <end position="552"/>
    </location>
</feature>
<protein>
    <recommendedName>
        <fullName evidence="8">Cadherin domain-containing protein</fullName>
    </recommendedName>
</protein>
<dbReference type="PANTHER" id="PTHR24027">
    <property type="entry name" value="CADHERIN-23"/>
    <property type="match status" value="1"/>
</dbReference>
<dbReference type="GO" id="GO:0005912">
    <property type="term" value="C:adherens junction"/>
    <property type="evidence" value="ECO:0007669"/>
    <property type="project" value="TreeGrafter"/>
</dbReference>
<dbReference type="PRINTS" id="PR00205">
    <property type="entry name" value="CADHERIN"/>
</dbReference>
<dbReference type="Gene3D" id="2.60.40.60">
    <property type="entry name" value="Cadherins"/>
    <property type="match status" value="2"/>
</dbReference>
<evidence type="ECO:0000256" key="5">
    <source>
        <dbReference type="PROSITE-ProRule" id="PRU00043"/>
    </source>
</evidence>
<keyword evidence="10" id="KW-1185">Reference proteome</keyword>
<dbReference type="AlphaFoldDB" id="A0AAD7T9Y6"/>
<dbReference type="InterPro" id="IPR039808">
    <property type="entry name" value="Cadherin"/>
</dbReference>
<dbReference type="PANTHER" id="PTHR24027:SF414">
    <property type="entry name" value="CADHERIN-RELATED FAMILY MEMBER 5 ISOFORM X1"/>
    <property type="match status" value="1"/>
</dbReference>
<dbReference type="InterPro" id="IPR002126">
    <property type="entry name" value="Cadherin-like_dom"/>
</dbReference>
<dbReference type="GO" id="GO:0007043">
    <property type="term" value="P:cell-cell junction assembly"/>
    <property type="evidence" value="ECO:0007669"/>
    <property type="project" value="TreeGrafter"/>
</dbReference>
<dbReference type="Proteomes" id="UP001221898">
    <property type="component" value="Unassembled WGS sequence"/>
</dbReference>
<keyword evidence="4 7" id="KW-0472">Membrane</keyword>
<keyword evidence="7" id="KW-1133">Transmembrane helix</keyword>
<evidence type="ECO:0000313" key="9">
    <source>
        <dbReference type="EMBL" id="KAJ8417094.1"/>
    </source>
</evidence>
<dbReference type="GO" id="GO:0008013">
    <property type="term" value="F:beta-catenin binding"/>
    <property type="evidence" value="ECO:0007669"/>
    <property type="project" value="TreeGrafter"/>
</dbReference>
<name>A0AAD7T9Y6_9TELE</name>
<evidence type="ECO:0000256" key="2">
    <source>
        <dbReference type="ARBA" id="ARBA00022737"/>
    </source>
</evidence>
<dbReference type="GO" id="GO:0005509">
    <property type="term" value="F:calcium ion binding"/>
    <property type="evidence" value="ECO:0007669"/>
    <property type="project" value="UniProtKB-UniRule"/>
</dbReference>
<gene>
    <name evidence="9" type="ORF">AAFF_G00283210</name>
</gene>
<proteinExistence type="predicted"/>
<dbReference type="GO" id="GO:0000902">
    <property type="term" value="P:cell morphogenesis"/>
    <property type="evidence" value="ECO:0007669"/>
    <property type="project" value="TreeGrafter"/>
</dbReference>
<dbReference type="GO" id="GO:0016339">
    <property type="term" value="P:calcium-dependent cell-cell adhesion via plasma membrane cell adhesion molecules"/>
    <property type="evidence" value="ECO:0007669"/>
    <property type="project" value="TreeGrafter"/>
</dbReference>
<reference evidence="9" key="1">
    <citation type="journal article" date="2023" name="Science">
        <title>Genome structures resolve the early diversification of teleost fishes.</title>
        <authorList>
            <person name="Parey E."/>
            <person name="Louis A."/>
            <person name="Montfort J."/>
            <person name="Bouchez O."/>
            <person name="Roques C."/>
            <person name="Iampietro C."/>
            <person name="Lluch J."/>
            <person name="Castinel A."/>
            <person name="Donnadieu C."/>
            <person name="Desvignes T."/>
            <person name="Floi Bucao C."/>
            <person name="Jouanno E."/>
            <person name="Wen M."/>
            <person name="Mejri S."/>
            <person name="Dirks R."/>
            <person name="Jansen H."/>
            <person name="Henkel C."/>
            <person name="Chen W.J."/>
            <person name="Zahm M."/>
            <person name="Cabau C."/>
            <person name="Klopp C."/>
            <person name="Thompson A.W."/>
            <person name="Robinson-Rechavi M."/>
            <person name="Braasch I."/>
            <person name="Lecointre G."/>
            <person name="Bobe J."/>
            <person name="Postlethwait J.H."/>
            <person name="Berthelot C."/>
            <person name="Roest Crollius H."/>
            <person name="Guiguen Y."/>
        </authorList>
    </citation>
    <scope>NUCLEOTIDE SEQUENCE</scope>
    <source>
        <strain evidence="9">NC1722</strain>
    </source>
</reference>
<feature type="region of interest" description="Disordered" evidence="6">
    <location>
        <begin position="671"/>
        <end position="693"/>
    </location>
</feature>
<keyword evidence="7" id="KW-0812">Transmembrane</keyword>
<dbReference type="GO" id="GO:0034332">
    <property type="term" value="P:adherens junction organization"/>
    <property type="evidence" value="ECO:0007669"/>
    <property type="project" value="TreeGrafter"/>
</dbReference>
<feature type="compositionally biased region" description="Acidic residues" evidence="6">
    <location>
        <begin position="760"/>
        <end position="769"/>
    </location>
</feature>
<dbReference type="GO" id="GO:0007156">
    <property type="term" value="P:homophilic cell adhesion via plasma membrane adhesion molecules"/>
    <property type="evidence" value="ECO:0007669"/>
    <property type="project" value="InterPro"/>
</dbReference>
<feature type="transmembrane region" description="Helical" evidence="7">
    <location>
        <begin position="561"/>
        <end position="584"/>
    </location>
</feature>
<dbReference type="GO" id="GO:0044331">
    <property type="term" value="P:cell-cell adhesion mediated by cadherin"/>
    <property type="evidence" value="ECO:0007669"/>
    <property type="project" value="TreeGrafter"/>
</dbReference>
<feature type="domain" description="Cadherin" evidence="8">
    <location>
        <begin position="219"/>
        <end position="325"/>
    </location>
</feature>
<evidence type="ECO:0000256" key="7">
    <source>
        <dbReference type="SAM" id="Phobius"/>
    </source>
</evidence>
<sequence>MCRPVGLLATVSTGTVWIRYQTVGLIHTLEQCLNRMQTVGLIHTLEQCLNRMQTVGLIHTLEQCLNRMQTVGLIHTLEQCLNRMQTVGLIHTLEQCLNRMQTVGLIHTLEQCLKRMQTVGLIHTLEQCFNPLRHRLVRQHGNADALSRWPCAAAGCKHCPRAQLAPTVATLRTIDGEAGCLPLSPAQVQEAQERDAALTHHLDVIVFVLNENDNSPVFSNSQYVGTVYELSPVDTSVDTFEATDLDQTKLYYQIEPVNSYFKTKDATSPIIVVKSVIDYDIIKSVTFHLIARDTSIPAPDVGPSNSATATITINILDADNRPPWFQPCTESTVGTAKICLSSGYSGMVNLTEQEVGVLPLEPGPVYAIDGDKGRMERIIYKILGGNEAEIFNLDENSGNITMVKAADVVGPVVLTIVASQFANSDQFATSSVTFDVVKKSKHPPKFEEQQYEGYCDPSLDSMVMEDESSNRPLRVQARDADFADGVNPDVQYQVQDSSDFIVTTEGFILLKREVSPGTVLLQIQAVDTFSGEVGTAMVSVQVPTEGELDPKVPGEYREEDMAALGASLAVLVVLCLVVISLLVFRIRKGDADWKKLSEASIFRSSFAHSSGGLKNGMQYTNNGFQNDEDTGSVSSNLPMKVDLVAQLEEMSLQNRAALASAVLFADPLPDGSSLDGSDKADSEKEVKPILTKERRNEEGYKSVWFKEDIDPNAKEEVVIIPDSGERDADEEEEDSMDEEDGEDVSPPTPQSFNKNGALDSDSEGDDADM</sequence>
<accession>A0AAD7T9Y6</accession>
<feature type="compositionally biased region" description="Basic and acidic residues" evidence="6">
    <location>
        <begin position="676"/>
        <end position="693"/>
    </location>
</feature>
<keyword evidence="3 5" id="KW-0106">Calcium</keyword>
<feature type="compositionally biased region" description="Acidic residues" evidence="6">
    <location>
        <begin position="727"/>
        <end position="743"/>
    </location>
</feature>
<dbReference type="GO" id="GO:0016477">
    <property type="term" value="P:cell migration"/>
    <property type="evidence" value="ECO:0007669"/>
    <property type="project" value="TreeGrafter"/>
</dbReference>
<dbReference type="InterPro" id="IPR015919">
    <property type="entry name" value="Cadherin-like_sf"/>
</dbReference>